<sequence>MTGMRKGLQLCAAAVAACLALALPALDAHANGDEGQEEPALAAGFRKGRVTGFPVPRFVSLKAARAHMRVGPSTDYPASWIYSAHGLPLEITEEYGNWRRVRDHEGNTGWMFAPLLSGNRTAVVGPWMKQPLALRSGPSRNARVVARLAPEVRLNLHRCDGTWCEVSLQQRRLRGSVEQGSLWGVYPGESVE</sequence>
<keyword evidence="1" id="KW-0732">Signal</keyword>
<keyword evidence="3" id="KW-1185">Reference proteome</keyword>
<dbReference type="InterPro" id="IPR010466">
    <property type="entry name" value="DUF1058"/>
</dbReference>
<feature type="signal peptide" evidence="1">
    <location>
        <begin position="1"/>
        <end position="30"/>
    </location>
</feature>
<dbReference type="Pfam" id="PF06347">
    <property type="entry name" value="SH3_4"/>
    <property type="match status" value="2"/>
</dbReference>
<evidence type="ECO:0000313" key="2">
    <source>
        <dbReference type="EMBL" id="MFB9948147.1"/>
    </source>
</evidence>
<gene>
    <name evidence="2" type="ORF">ACFFP0_04765</name>
</gene>
<dbReference type="RefSeq" id="WP_377257005.1">
    <property type="nucleotide sequence ID" value="NZ_JBHMAA010000006.1"/>
</dbReference>
<evidence type="ECO:0000313" key="3">
    <source>
        <dbReference type="Proteomes" id="UP001589692"/>
    </source>
</evidence>
<reference evidence="2 3" key="1">
    <citation type="submission" date="2024-09" db="EMBL/GenBank/DDBJ databases">
        <authorList>
            <person name="Sun Q."/>
            <person name="Mori K."/>
        </authorList>
    </citation>
    <scope>NUCLEOTIDE SEQUENCE [LARGE SCALE GENOMIC DNA]</scope>
    <source>
        <strain evidence="2 3">TBRC 4938</strain>
    </source>
</reference>
<proteinExistence type="predicted"/>
<dbReference type="EMBL" id="JBHMAA010000006">
    <property type="protein sequence ID" value="MFB9948147.1"/>
    <property type="molecule type" value="Genomic_DNA"/>
</dbReference>
<accession>A0ABV6AC66</accession>
<protein>
    <submittedName>
        <fullName evidence="2">SH3 domain-containing protein</fullName>
    </submittedName>
</protein>
<evidence type="ECO:0000256" key="1">
    <source>
        <dbReference type="SAM" id="SignalP"/>
    </source>
</evidence>
<dbReference type="Gene3D" id="2.30.30.40">
    <property type="entry name" value="SH3 Domains"/>
    <property type="match status" value="1"/>
</dbReference>
<comment type="caution">
    <text evidence="2">The sequence shown here is derived from an EMBL/GenBank/DDBJ whole genome shotgun (WGS) entry which is preliminary data.</text>
</comment>
<dbReference type="Proteomes" id="UP001589692">
    <property type="component" value="Unassembled WGS sequence"/>
</dbReference>
<dbReference type="PROSITE" id="PS51257">
    <property type="entry name" value="PROKAR_LIPOPROTEIN"/>
    <property type="match status" value="1"/>
</dbReference>
<organism evidence="2 3">
    <name type="scientific">Rhizobium puerariae</name>
    <dbReference type="NCBI Taxonomy" id="1585791"/>
    <lineage>
        <taxon>Bacteria</taxon>
        <taxon>Pseudomonadati</taxon>
        <taxon>Pseudomonadota</taxon>
        <taxon>Alphaproteobacteria</taxon>
        <taxon>Hyphomicrobiales</taxon>
        <taxon>Rhizobiaceae</taxon>
        <taxon>Rhizobium/Agrobacterium group</taxon>
        <taxon>Rhizobium</taxon>
    </lineage>
</organism>
<feature type="chain" id="PRO_5045533591" evidence="1">
    <location>
        <begin position="31"/>
        <end position="192"/>
    </location>
</feature>
<name>A0ABV6AC66_9HYPH</name>